<dbReference type="SUPFAM" id="SSF52980">
    <property type="entry name" value="Restriction endonuclease-like"/>
    <property type="match status" value="1"/>
</dbReference>
<sequence>MILSLTGLLLVGIAAVLYFLIKGRKEYRHLKNIKLDILQTSHDMYQTMAVGLYERFKQEEGKERKRENPMEFENFVARVMVNYYGGQAFVTGGSGDYGIDIEHDHRAGKYLGQVKCYAPDHYVPYEPIAVVHSQMTKQNAKGGYVVTTSDFTPHARKYAEGLDIMLINGAQLVELWMQGLEKAVKPYNYQKNKSESA</sequence>
<proteinExistence type="predicted"/>
<dbReference type="InterPro" id="IPR052906">
    <property type="entry name" value="Type_IV_Methyl-Rstrct_Enzyme"/>
</dbReference>
<dbReference type="PANTHER" id="PTHR30015:SF7">
    <property type="entry name" value="TYPE IV METHYL-DIRECTED RESTRICTION ENZYME ECOKMRR"/>
    <property type="match status" value="1"/>
</dbReference>
<gene>
    <name evidence="3" type="ORF">ASZ90_018033</name>
</gene>
<feature type="transmembrane region" description="Helical" evidence="1">
    <location>
        <begin position="6"/>
        <end position="21"/>
    </location>
</feature>
<dbReference type="Gene3D" id="3.40.1350.10">
    <property type="match status" value="1"/>
</dbReference>
<keyword evidence="1" id="KW-1133">Transmembrane helix</keyword>
<dbReference type="GO" id="GO:0003677">
    <property type="term" value="F:DNA binding"/>
    <property type="evidence" value="ECO:0007669"/>
    <property type="project" value="InterPro"/>
</dbReference>
<protein>
    <submittedName>
        <fullName evidence="3">Mrr restriction</fullName>
    </submittedName>
</protein>
<evidence type="ECO:0000256" key="1">
    <source>
        <dbReference type="SAM" id="Phobius"/>
    </source>
</evidence>
<evidence type="ECO:0000259" key="2">
    <source>
        <dbReference type="Pfam" id="PF04471"/>
    </source>
</evidence>
<reference evidence="3" key="1">
    <citation type="journal article" date="2015" name="Proc. Natl. Acad. Sci. U.S.A.">
        <title>Networks of energetic and metabolic interactions define dynamics in microbial communities.</title>
        <authorList>
            <person name="Embree M."/>
            <person name="Liu J.K."/>
            <person name="Al-Bassam M.M."/>
            <person name="Zengler K."/>
        </authorList>
    </citation>
    <scope>NUCLEOTIDE SEQUENCE</scope>
</reference>
<accession>A0A0W8E7C5</accession>
<name>A0A0W8E7C5_9ZZZZ</name>
<dbReference type="InterPro" id="IPR011335">
    <property type="entry name" value="Restrct_endonuc-II-like"/>
</dbReference>
<dbReference type="Pfam" id="PF04471">
    <property type="entry name" value="Mrr_cat"/>
    <property type="match status" value="1"/>
</dbReference>
<dbReference type="InterPro" id="IPR007560">
    <property type="entry name" value="Restrct_endonuc_IV_Mrr"/>
</dbReference>
<dbReference type="PANTHER" id="PTHR30015">
    <property type="entry name" value="MRR RESTRICTION SYSTEM PROTEIN"/>
    <property type="match status" value="1"/>
</dbReference>
<keyword evidence="1" id="KW-0812">Transmembrane</keyword>
<dbReference type="GO" id="GO:0015666">
    <property type="term" value="F:restriction endodeoxyribonuclease activity"/>
    <property type="evidence" value="ECO:0007669"/>
    <property type="project" value="TreeGrafter"/>
</dbReference>
<keyword evidence="1" id="KW-0472">Membrane</keyword>
<comment type="caution">
    <text evidence="3">The sequence shown here is derived from an EMBL/GenBank/DDBJ whole genome shotgun (WGS) entry which is preliminary data.</text>
</comment>
<dbReference type="InterPro" id="IPR011856">
    <property type="entry name" value="tRNA_endonuc-like_dom_sf"/>
</dbReference>
<dbReference type="GO" id="GO:0009307">
    <property type="term" value="P:DNA restriction-modification system"/>
    <property type="evidence" value="ECO:0007669"/>
    <property type="project" value="InterPro"/>
</dbReference>
<evidence type="ECO:0000313" key="3">
    <source>
        <dbReference type="EMBL" id="KUG04542.1"/>
    </source>
</evidence>
<feature type="domain" description="Restriction endonuclease type IV Mrr" evidence="2">
    <location>
        <begin position="67"/>
        <end position="175"/>
    </location>
</feature>
<dbReference type="AlphaFoldDB" id="A0A0W8E7C5"/>
<organism evidence="3">
    <name type="scientific">hydrocarbon metagenome</name>
    <dbReference type="NCBI Taxonomy" id="938273"/>
    <lineage>
        <taxon>unclassified sequences</taxon>
        <taxon>metagenomes</taxon>
        <taxon>ecological metagenomes</taxon>
    </lineage>
</organism>
<dbReference type="EMBL" id="LNQE01001845">
    <property type="protein sequence ID" value="KUG04542.1"/>
    <property type="molecule type" value="Genomic_DNA"/>
</dbReference>